<feature type="transmembrane region" description="Helical" evidence="1">
    <location>
        <begin position="406"/>
        <end position="423"/>
    </location>
</feature>
<keyword evidence="3" id="KW-1185">Reference proteome</keyword>
<feature type="transmembrane region" description="Helical" evidence="1">
    <location>
        <begin position="143"/>
        <end position="160"/>
    </location>
</feature>
<dbReference type="Proteomes" id="UP000243799">
    <property type="component" value="Unassembled WGS sequence"/>
</dbReference>
<keyword evidence="1" id="KW-0812">Transmembrane</keyword>
<sequence length="631" mass="67535">MTLSQAPAGGAAVDQILIAMAMFFGIFLPVAIFVIRERGGKRTLVGKLADLVARMTGLPRWAGLPMGTAMLSGVAALIGVYWDVPTHMELGRDEGPLANPSHYPIYFGLMGIFATGVLSAALAKGKLPVRTFPIGPYWRAPMGSILIMATGLVAVVGFPLDDVWHRLFGQDVTEWGPTHVLMIGGGITVVIGLQLLLAEARQVGATGRLVRWLDPILAGAWMMGASAFLMEFDLGVPQFPMLAQVVLVGLIAGWTLVYARAKFGPGATLIVLAVFLLSRVLYAGIPFALDFHVSPMLPYVAEAALIEIAALALRGRSAKPIFAVASGVLIGTGGMAAEWAFSQWLMPYPWPAAMLPAIMLFGTAAGVSGALIGHWQYQRTEDIAARRKQDPLPSGSRVQRLRVRHAFGLLGALGAVALMAVVVPPEDPPPGLRADIALNPSAETLPISHASREADPQDEPRWVNVTITMDRAEDISAAENAVWFRALAWQGGDFFHSPMRQTGPGVYTTTQPLPAYGEWKSGIRLHGSTDALVDRTMTILPIYAPDDPEASAPEIPAVAGQRDFISEISFLQRERKEDTPAVLWTVAYVAVGGIFAASWCLYAWLYAAAAAGTGRRGRAARQTAPEPVLTP</sequence>
<name>A0A1I0WXR6_9PSEU</name>
<protein>
    <submittedName>
        <fullName evidence="2">Uncharacterized protein</fullName>
    </submittedName>
</protein>
<gene>
    <name evidence="2" type="ORF">SAMN05216266_102307</name>
</gene>
<evidence type="ECO:0000313" key="3">
    <source>
        <dbReference type="Proteomes" id="UP000243799"/>
    </source>
</evidence>
<proteinExistence type="predicted"/>
<dbReference type="OrthoDB" id="3328774at2"/>
<dbReference type="STRING" id="490629.SAMN05216266_102307"/>
<dbReference type="EMBL" id="FOKG01000002">
    <property type="protein sequence ID" value="SFA93529.1"/>
    <property type="molecule type" value="Genomic_DNA"/>
</dbReference>
<evidence type="ECO:0000256" key="1">
    <source>
        <dbReference type="SAM" id="Phobius"/>
    </source>
</evidence>
<feature type="transmembrane region" description="Helical" evidence="1">
    <location>
        <begin position="353"/>
        <end position="377"/>
    </location>
</feature>
<dbReference type="AlphaFoldDB" id="A0A1I0WXR6"/>
<feature type="transmembrane region" description="Helical" evidence="1">
    <location>
        <begin position="295"/>
        <end position="313"/>
    </location>
</feature>
<keyword evidence="1" id="KW-0472">Membrane</keyword>
<feature type="transmembrane region" description="Helical" evidence="1">
    <location>
        <begin position="16"/>
        <end position="35"/>
    </location>
</feature>
<feature type="transmembrane region" description="Helical" evidence="1">
    <location>
        <begin position="180"/>
        <end position="197"/>
    </location>
</feature>
<feature type="transmembrane region" description="Helical" evidence="1">
    <location>
        <begin position="209"/>
        <end position="229"/>
    </location>
</feature>
<feature type="transmembrane region" description="Helical" evidence="1">
    <location>
        <begin position="320"/>
        <end position="341"/>
    </location>
</feature>
<dbReference type="RefSeq" id="WP_091670548.1">
    <property type="nucleotide sequence ID" value="NZ_FOKG01000002.1"/>
</dbReference>
<accession>A0A1I0WXR6</accession>
<evidence type="ECO:0000313" key="2">
    <source>
        <dbReference type="EMBL" id="SFA93529.1"/>
    </source>
</evidence>
<organism evidence="2 3">
    <name type="scientific">Amycolatopsis marina</name>
    <dbReference type="NCBI Taxonomy" id="490629"/>
    <lineage>
        <taxon>Bacteria</taxon>
        <taxon>Bacillati</taxon>
        <taxon>Actinomycetota</taxon>
        <taxon>Actinomycetes</taxon>
        <taxon>Pseudonocardiales</taxon>
        <taxon>Pseudonocardiaceae</taxon>
        <taxon>Amycolatopsis</taxon>
    </lineage>
</organism>
<reference evidence="3" key="1">
    <citation type="submission" date="2016-10" db="EMBL/GenBank/DDBJ databases">
        <authorList>
            <person name="Varghese N."/>
            <person name="Submissions S."/>
        </authorList>
    </citation>
    <scope>NUCLEOTIDE SEQUENCE [LARGE SCALE GENOMIC DNA]</scope>
    <source>
        <strain evidence="3">CGMCC 4.3568</strain>
    </source>
</reference>
<feature type="transmembrane region" description="Helical" evidence="1">
    <location>
        <begin position="266"/>
        <end position="289"/>
    </location>
</feature>
<feature type="transmembrane region" description="Helical" evidence="1">
    <location>
        <begin position="61"/>
        <end position="82"/>
    </location>
</feature>
<feature type="transmembrane region" description="Helical" evidence="1">
    <location>
        <begin position="241"/>
        <end position="259"/>
    </location>
</feature>
<keyword evidence="1" id="KW-1133">Transmembrane helix</keyword>
<feature type="transmembrane region" description="Helical" evidence="1">
    <location>
        <begin position="102"/>
        <end position="123"/>
    </location>
</feature>
<feature type="transmembrane region" description="Helical" evidence="1">
    <location>
        <begin position="581"/>
        <end position="608"/>
    </location>
</feature>